<reference evidence="2" key="1">
    <citation type="submission" date="2023-07" db="EMBL/GenBank/DDBJ databases">
        <title>Paracoccus sp. MBLB3053 whole genome sequence.</title>
        <authorList>
            <person name="Hwang C.Y."/>
            <person name="Cho E.-S."/>
            <person name="Seo M.-J."/>
        </authorList>
    </citation>
    <scope>NUCLEOTIDE SEQUENCE [LARGE SCALE GENOMIC DNA]</scope>
    <source>
        <strain evidence="2">MBLB3053</strain>
    </source>
</reference>
<comment type="caution">
    <text evidence="1">The sequence shown here is derived from an EMBL/GenBank/DDBJ whole genome shotgun (WGS) entry which is preliminary data.</text>
</comment>
<gene>
    <name evidence="1" type="ORF">RGQ15_21505</name>
</gene>
<accession>A0ABU2HYK8</accession>
<proteinExistence type="predicted"/>
<dbReference type="RefSeq" id="WP_311162944.1">
    <property type="nucleotide sequence ID" value="NZ_JAVQLW010000005.1"/>
</dbReference>
<name>A0ABU2HYK8_9RHOB</name>
<dbReference type="EMBL" id="JAVQLW010000005">
    <property type="protein sequence ID" value="MDS9470133.1"/>
    <property type="molecule type" value="Genomic_DNA"/>
</dbReference>
<protein>
    <submittedName>
        <fullName evidence="1">Uncharacterized protein</fullName>
    </submittedName>
</protein>
<organism evidence="1 2">
    <name type="scientific">Paracoccus aurantius</name>
    <dbReference type="NCBI Taxonomy" id="3073814"/>
    <lineage>
        <taxon>Bacteria</taxon>
        <taxon>Pseudomonadati</taxon>
        <taxon>Pseudomonadota</taxon>
        <taxon>Alphaproteobacteria</taxon>
        <taxon>Rhodobacterales</taxon>
        <taxon>Paracoccaceae</taxon>
        <taxon>Paracoccus</taxon>
    </lineage>
</organism>
<evidence type="ECO:0000313" key="1">
    <source>
        <dbReference type="EMBL" id="MDS9470133.1"/>
    </source>
</evidence>
<sequence>MTNGAKYLKGGIVLLDDAGTVVRALPMLVNPASLQHSFEVKSMGEETGRSSPLRLTGPAVETISFEARMEVSDALARGDAVAIDEGIRPQLAALQMLVTPTTAMLDANDALQKSGALEIVPMTQPLSLFIWGRTQIIPFRLVAFSYTEEFFNARLYPLAATVQMTLRALSVDDLGYSSRGGAIYRAYLRNIEASAARVANTQLATLGIEGAL</sequence>
<dbReference type="Proteomes" id="UP001269144">
    <property type="component" value="Unassembled WGS sequence"/>
</dbReference>
<evidence type="ECO:0000313" key="2">
    <source>
        <dbReference type="Proteomes" id="UP001269144"/>
    </source>
</evidence>
<keyword evidence="2" id="KW-1185">Reference proteome</keyword>